<evidence type="ECO:0000313" key="5">
    <source>
        <dbReference type="Proteomes" id="UP001310692"/>
    </source>
</evidence>
<sequence length="817" mass="89893">MRRRNGFGITLALAGLCLGVAATAHAQDAYRLPPQDVVDIVDAPLSPFTSLSPNRDLLLLLHREALPPVSELARPMERLAGLRLDATTNGRHGPRSVVGLSVIDLATGEERAITLPADTGISGTTWSPDGNSVAFILSRDDALGLWVADLETGSARELIPSGINAVFSAVSWMPDGERLLVHLTPESRGEMPERPRVPVGPVTQEASGIEAQVRTYQDLLADPDDAALFAWLATSQLALVDTDTGNAEMIGAPDFIYSSDPSPNGAYILVGAMEQPFSYDVPWSSFPDRTYVLDLDGEEVATIARQPVADYVPIGGVIRGRRSISWQASHPARLTWAEALDGGDPRVETDQRDSVWAQEAPFTEEPVEILRTEDRYYGTQFTEVGQTGFAVEYDRDTRVIRRWLVDFADPSVAPRLAEERNLQDSYANPGSPETTRNEFGRSVVAVPDGYMYMTGEGATPEGNRPFLNRVSFETFETQELWRNSGENLESVIGLVELDGSAFLTSWEDPVTPPNVRLHRDGDWTQLTDFANPHPQLNDIQRELITFEREDGVMLSSTVYLPVGYEEGDQVPVVVWAYPLEYNDAATAGQVRGSPYEFSRIAGTSPRFFLTQGYALMEDATMPIVGSDPETVNDTFIDQLVMSAEAIVAESVNRGFGDGERVAVAGHSYGAFMTANLLAHSDLFRAGIARSGAYNRTLTPFGFQAERRTYWEAPEVYYNLSPFMHADQINEPMLMIHGAMDNNSGTYPIQSERMFAAVKGNAGTVRLVMLPYESHGYRGRESVLHVLAESFDWLDRYVMPEENPMGPEDDAEPGAAME</sequence>
<feature type="chain" id="PRO_5045293752" evidence="2">
    <location>
        <begin position="27"/>
        <end position="817"/>
    </location>
</feature>
<dbReference type="SUPFAM" id="SSF53474">
    <property type="entry name" value="alpha/beta-Hydrolases"/>
    <property type="match status" value="1"/>
</dbReference>
<dbReference type="Gene3D" id="2.120.10.30">
    <property type="entry name" value="TolB, C-terminal domain"/>
    <property type="match status" value="1"/>
</dbReference>
<organism evidence="4 5">
    <name type="scientific">Hyphobacterium marinum</name>
    <dbReference type="NCBI Taxonomy" id="3116574"/>
    <lineage>
        <taxon>Bacteria</taxon>
        <taxon>Pseudomonadati</taxon>
        <taxon>Pseudomonadota</taxon>
        <taxon>Alphaproteobacteria</taxon>
        <taxon>Maricaulales</taxon>
        <taxon>Maricaulaceae</taxon>
        <taxon>Hyphobacterium</taxon>
    </lineage>
</organism>
<dbReference type="SUPFAM" id="SSF82171">
    <property type="entry name" value="DPP6 N-terminal domain-like"/>
    <property type="match status" value="1"/>
</dbReference>
<keyword evidence="5" id="KW-1185">Reference proteome</keyword>
<dbReference type="Gene3D" id="3.40.50.1820">
    <property type="entry name" value="alpha/beta hydrolase"/>
    <property type="match status" value="1"/>
</dbReference>
<dbReference type="RefSeq" id="WP_330194993.1">
    <property type="nucleotide sequence ID" value="NZ_JAZDRO010000001.1"/>
</dbReference>
<feature type="domain" description="Peptidase S9 prolyl oligopeptidase catalytic" evidence="3">
    <location>
        <begin position="646"/>
        <end position="797"/>
    </location>
</feature>
<dbReference type="EMBL" id="JAZDRO010000001">
    <property type="protein sequence ID" value="MEE2565458.1"/>
    <property type="molecule type" value="Genomic_DNA"/>
</dbReference>
<gene>
    <name evidence="4" type="ORF">V0U35_02100</name>
</gene>
<dbReference type="Pfam" id="PF00326">
    <property type="entry name" value="Peptidase_S9"/>
    <property type="match status" value="1"/>
</dbReference>
<evidence type="ECO:0000256" key="2">
    <source>
        <dbReference type="SAM" id="SignalP"/>
    </source>
</evidence>
<dbReference type="InterPro" id="IPR011042">
    <property type="entry name" value="6-blade_b-propeller_TolB-like"/>
</dbReference>
<dbReference type="PANTHER" id="PTHR42776">
    <property type="entry name" value="SERINE PEPTIDASE S9 FAMILY MEMBER"/>
    <property type="match status" value="1"/>
</dbReference>
<comment type="caution">
    <text evidence="4">The sequence shown here is derived from an EMBL/GenBank/DDBJ whole genome shotgun (WGS) entry which is preliminary data.</text>
</comment>
<evidence type="ECO:0000256" key="1">
    <source>
        <dbReference type="ARBA" id="ARBA00022801"/>
    </source>
</evidence>
<reference evidence="4 5" key="1">
    <citation type="submission" date="2024-01" db="EMBL/GenBank/DDBJ databases">
        <title>Hyphobacterium bacterium isolated from marine sediment.</title>
        <authorList>
            <person name="Zhao S."/>
        </authorList>
    </citation>
    <scope>NUCLEOTIDE SEQUENCE [LARGE SCALE GENOMIC DNA]</scope>
    <source>
        <strain evidence="4 5">Y60-23</strain>
    </source>
</reference>
<accession>A0ABU7LV69</accession>
<dbReference type="InterPro" id="IPR029058">
    <property type="entry name" value="AB_hydrolase_fold"/>
</dbReference>
<keyword evidence="1" id="KW-0378">Hydrolase</keyword>
<feature type="signal peptide" evidence="2">
    <location>
        <begin position="1"/>
        <end position="26"/>
    </location>
</feature>
<evidence type="ECO:0000259" key="3">
    <source>
        <dbReference type="Pfam" id="PF00326"/>
    </source>
</evidence>
<dbReference type="PANTHER" id="PTHR42776:SF28">
    <property type="entry name" value="GLUTAMYL ENDOPEPTIDASE, CHLOROPLASTIC-RELATED"/>
    <property type="match status" value="1"/>
</dbReference>
<protein>
    <submittedName>
        <fullName evidence="4">Prolyl oligopeptidase family serine peptidase</fullName>
    </submittedName>
</protein>
<dbReference type="Proteomes" id="UP001310692">
    <property type="component" value="Unassembled WGS sequence"/>
</dbReference>
<proteinExistence type="predicted"/>
<dbReference type="InterPro" id="IPR001375">
    <property type="entry name" value="Peptidase_S9_cat"/>
</dbReference>
<keyword evidence="2" id="KW-0732">Signal</keyword>
<name>A0ABU7LV69_9PROT</name>
<evidence type="ECO:0000313" key="4">
    <source>
        <dbReference type="EMBL" id="MEE2565458.1"/>
    </source>
</evidence>